<dbReference type="InterPro" id="IPR050252">
    <property type="entry name" value="Beta/Gamma-Crystallin"/>
</dbReference>
<comment type="caution">
    <text evidence="7">The sequence shown here is derived from an EMBL/GenBank/DDBJ whole genome shotgun (WGS) entry which is preliminary data.</text>
</comment>
<dbReference type="FunFam" id="2.60.20.10:FF:000003">
    <property type="entry name" value="Crystallin gamma S"/>
    <property type="match status" value="1"/>
</dbReference>
<evidence type="ECO:0000256" key="2">
    <source>
        <dbReference type="ARBA" id="ARBA00011245"/>
    </source>
</evidence>
<keyword evidence="4" id="KW-0677">Repeat</keyword>
<dbReference type="PANTHER" id="PTHR11818:SF22">
    <property type="entry name" value="GAMMA-CRYSTALLIN N"/>
    <property type="match status" value="1"/>
</dbReference>
<dbReference type="InterPro" id="IPR001064">
    <property type="entry name" value="Beta/gamma_crystallin"/>
</dbReference>
<dbReference type="PANTHER" id="PTHR11818">
    <property type="entry name" value="BETA/GAMMA CRYSTALLIN"/>
    <property type="match status" value="1"/>
</dbReference>
<feature type="region of interest" description="Disordered" evidence="5">
    <location>
        <begin position="114"/>
        <end position="133"/>
    </location>
</feature>
<reference evidence="7" key="1">
    <citation type="submission" date="2022-08" db="EMBL/GenBank/DDBJ databases">
        <title>Genome sequencing of akame (Lates japonicus).</title>
        <authorList>
            <person name="Hashiguchi Y."/>
            <person name="Takahashi H."/>
        </authorList>
    </citation>
    <scope>NUCLEOTIDE SEQUENCE</scope>
    <source>
        <strain evidence="7">Kochi</strain>
    </source>
</reference>
<evidence type="ECO:0000259" key="6">
    <source>
        <dbReference type="PROSITE" id="PS50915"/>
    </source>
</evidence>
<dbReference type="PROSITE" id="PS50915">
    <property type="entry name" value="CRYSTALLIN_BETA_GAMMA"/>
    <property type="match status" value="1"/>
</dbReference>
<organism evidence="7 8">
    <name type="scientific">Lates japonicus</name>
    <name type="common">Japanese lates</name>
    <dbReference type="NCBI Taxonomy" id="270547"/>
    <lineage>
        <taxon>Eukaryota</taxon>
        <taxon>Metazoa</taxon>
        <taxon>Chordata</taxon>
        <taxon>Craniata</taxon>
        <taxon>Vertebrata</taxon>
        <taxon>Euteleostomi</taxon>
        <taxon>Actinopterygii</taxon>
        <taxon>Neopterygii</taxon>
        <taxon>Teleostei</taxon>
        <taxon>Neoteleostei</taxon>
        <taxon>Acanthomorphata</taxon>
        <taxon>Carangaria</taxon>
        <taxon>Carangaria incertae sedis</taxon>
        <taxon>Centropomidae</taxon>
        <taxon>Lates</taxon>
    </lineage>
</organism>
<dbReference type="Proteomes" id="UP001279410">
    <property type="component" value="Unassembled WGS sequence"/>
</dbReference>
<dbReference type="GO" id="GO:0007601">
    <property type="term" value="P:visual perception"/>
    <property type="evidence" value="ECO:0007669"/>
    <property type="project" value="TreeGrafter"/>
</dbReference>
<name>A0AAD3NIF2_LATJO</name>
<sequence length="246" mass="27600">MGSCKPIRMHGEHYRIELFEGCNFSGQCVDICDDCPFLQSRGFSKNCINSVKVYGDGAWVMYEEPNFRGRMYIVERGDYCSHNEWQAQNPNIQSIRRVCLVTSSFTCVRSREGQVGLGSTSNKDREEDRERSFNRGCAEGVKVSVVRRSCVTGLPLRPEKMNDLVEEEDRAESPGSICPSMKSDCSKERPPDFSNEPGPSDTSYWHKHLDFYSPTKDAGAHRLGELGSSLLYSGVGMTTCCDNSVI</sequence>
<feature type="non-terminal residue" evidence="7">
    <location>
        <position position="1"/>
    </location>
</feature>
<protein>
    <submittedName>
        <fullName evidence="7">Gamma-crystallin N</fullName>
    </submittedName>
</protein>
<dbReference type="GO" id="GO:0002088">
    <property type="term" value="P:lens development in camera-type eye"/>
    <property type="evidence" value="ECO:0007669"/>
    <property type="project" value="TreeGrafter"/>
</dbReference>
<dbReference type="EMBL" id="BRZM01002801">
    <property type="protein sequence ID" value="GLD75237.1"/>
    <property type="molecule type" value="Genomic_DNA"/>
</dbReference>
<dbReference type="InterPro" id="IPR011024">
    <property type="entry name" value="G_crystallin-like"/>
</dbReference>
<evidence type="ECO:0000313" key="8">
    <source>
        <dbReference type="Proteomes" id="UP001279410"/>
    </source>
</evidence>
<dbReference type="GO" id="GO:0005212">
    <property type="term" value="F:structural constituent of eye lens"/>
    <property type="evidence" value="ECO:0007669"/>
    <property type="project" value="UniProtKB-KW"/>
</dbReference>
<gene>
    <name evidence="7" type="ORF">AKAME5_002657000</name>
</gene>
<feature type="domain" description="Beta/gamma crystallin 'Greek key'" evidence="6">
    <location>
        <begin position="57"/>
        <end position="99"/>
    </location>
</feature>
<evidence type="ECO:0000256" key="5">
    <source>
        <dbReference type="SAM" id="MobiDB-lite"/>
    </source>
</evidence>
<feature type="compositionally biased region" description="Basic and acidic residues" evidence="5">
    <location>
        <begin position="122"/>
        <end position="133"/>
    </location>
</feature>
<proteinExistence type="inferred from homology"/>
<comment type="similarity">
    <text evidence="1">Belongs to the beta/gamma-crystallin family.</text>
</comment>
<accession>A0AAD3NIF2</accession>
<evidence type="ECO:0000313" key="7">
    <source>
        <dbReference type="EMBL" id="GLD75237.1"/>
    </source>
</evidence>
<dbReference type="Gene3D" id="2.60.20.10">
    <property type="entry name" value="Crystallins"/>
    <property type="match status" value="1"/>
</dbReference>
<evidence type="ECO:0000256" key="3">
    <source>
        <dbReference type="ARBA" id="ARBA00022613"/>
    </source>
</evidence>
<evidence type="ECO:0000256" key="1">
    <source>
        <dbReference type="ARBA" id="ARBA00009646"/>
    </source>
</evidence>
<evidence type="ECO:0000256" key="4">
    <source>
        <dbReference type="ARBA" id="ARBA00022737"/>
    </source>
</evidence>
<comment type="subunit">
    <text evidence="2">Monomer.</text>
</comment>
<dbReference type="SMART" id="SM00247">
    <property type="entry name" value="XTALbg"/>
    <property type="match status" value="1"/>
</dbReference>
<feature type="region of interest" description="Disordered" evidence="5">
    <location>
        <begin position="165"/>
        <end position="201"/>
    </location>
</feature>
<keyword evidence="8" id="KW-1185">Reference proteome</keyword>
<dbReference type="Pfam" id="PF00030">
    <property type="entry name" value="Crystall"/>
    <property type="match status" value="1"/>
</dbReference>
<dbReference type="AlphaFoldDB" id="A0AAD3NIF2"/>
<dbReference type="SUPFAM" id="SSF49695">
    <property type="entry name" value="gamma-Crystallin-like"/>
    <property type="match status" value="1"/>
</dbReference>
<keyword evidence="3" id="KW-0273">Eye lens protein</keyword>